<keyword evidence="13" id="KW-1185">Reference proteome</keyword>
<dbReference type="PROSITE" id="PS50873">
    <property type="entry name" value="PEROXIDASE_4"/>
    <property type="match status" value="1"/>
</dbReference>
<evidence type="ECO:0000256" key="8">
    <source>
        <dbReference type="ARBA" id="ARBA00023002"/>
    </source>
</evidence>
<evidence type="ECO:0000256" key="7">
    <source>
        <dbReference type="ARBA" id="ARBA00022723"/>
    </source>
</evidence>
<dbReference type="InterPro" id="IPR002016">
    <property type="entry name" value="Haem_peroxidase"/>
</dbReference>
<name>A0ABU6VT29_9FABA</name>
<dbReference type="InterPro" id="IPR010255">
    <property type="entry name" value="Haem_peroxidase_sf"/>
</dbReference>
<dbReference type="PANTHER" id="PTHR31235">
    <property type="entry name" value="PEROXIDASE 25-RELATED"/>
    <property type="match status" value="1"/>
</dbReference>
<evidence type="ECO:0000256" key="5">
    <source>
        <dbReference type="ARBA" id="ARBA00022559"/>
    </source>
</evidence>
<dbReference type="Gene3D" id="1.10.520.10">
    <property type="match status" value="1"/>
</dbReference>
<evidence type="ECO:0000256" key="2">
    <source>
        <dbReference type="ARBA" id="ARBA00001913"/>
    </source>
</evidence>
<evidence type="ECO:0000313" key="13">
    <source>
        <dbReference type="Proteomes" id="UP001341840"/>
    </source>
</evidence>
<comment type="cofactor">
    <cofactor evidence="2">
        <name>Ca(2+)</name>
        <dbReference type="ChEBI" id="CHEBI:29108"/>
    </cofactor>
</comment>
<keyword evidence="9" id="KW-0408">Iron</keyword>
<keyword evidence="8" id="KW-0560">Oxidoreductase</keyword>
<proteinExistence type="inferred from homology"/>
<evidence type="ECO:0000256" key="10">
    <source>
        <dbReference type="RuleBase" id="RU004241"/>
    </source>
</evidence>
<evidence type="ECO:0000256" key="6">
    <source>
        <dbReference type="ARBA" id="ARBA00022617"/>
    </source>
</evidence>
<dbReference type="EC" id="1.11.1.7" evidence="4"/>
<evidence type="ECO:0000256" key="1">
    <source>
        <dbReference type="ARBA" id="ARBA00000189"/>
    </source>
</evidence>
<keyword evidence="7" id="KW-0479">Metal-binding</keyword>
<evidence type="ECO:0000256" key="9">
    <source>
        <dbReference type="ARBA" id="ARBA00023004"/>
    </source>
</evidence>
<comment type="similarity">
    <text evidence="10">Belongs to the peroxidase family.</text>
</comment>
<comment type="catalytic activity">
    <reaction evidence="1">
        <text>2 a phenolic donor + H2O2 = 2 a phenolic radical donor + 2 H2O</text>
        <dbReference type="Rhea" id="RHEA:56136"/>
        <dbReference type="ChEBI" id="CHEBI:15377"/>
        <dbReference type="ChEBI" id="CHEBI:16240"/>
        <dbReference type="ChEBI" id="CHEBI:139520"/>
        <dbReference type="ChEBI" id="CHEBI:139521"/>
        <dbReference type="EC" id="1.11.1.7"/>
    </reaction>
</comment>
<comment type="cofactor">
    <cofactor evidence="3">
        <name>heme b</name>
        <dbReference type="ChEBI" id="CHEBI:60344"/>
    </cofactor>
</comment>
<dbReference type="InterPro" id="IPR000823">
    <property type="entry name" value="Peroxidase_pln"/>
</dbReference>
<dbReference type="SUPFAM" id="SSF48113">
    <property type="entry name" value="Heme-dependent peroxidases"/>
    <property type="match status" value="1"/>
</dbReference>
<comment type="caution">
    <text evidence="12">The sequence shown here is derived from an EMBL/GenBank/DDBJ whole genome shotgun (WGS) entry which is preliminary data.</text>
</comment>
<sequence length="109" mass="11648">MEAASNSTTSSHLPSSQVVAELCKASQNPKFASGSVKDDDDYYIDSIKQAPPNGSLKGLDVIETIKSKFEEACLGTISCADILVLAARDSMALIETNQRFQAKAPKLLL</sequence>
<keyword evidence="5" id="KW-0575">Peroxidase</keyword>
<keyword evidence="6" id="KW-0349">Heme</keyword>
<dbReference type="EMBL" id="JASCZI010151965">
    <property type="protein sequence ID" value="MED6175023.1"/>
    <property type="molecule type" value="Genomic_DNA"/>
</dbReference>
<dbReference type="PRINTS" id="PR00461">
    <property type="entry name" value="PLPEROXIDASE"/>
</dbReference>
<reference evidence="12 13" key="1">
    <citation type="journal article" date="2023" name="Plants (Basel)">
        <title>Bridging the Gap: Combining Genomics and Transcriptomics Approaches to Understand Stylosanthes scabra, an Orphan Legume from the Brazilian Caatinga.</title>
        <authorList>
            <person name="Ferreira-Neto J.R.C."/>
            <person name="da Silva M.D."/>
            <person name="Binneck E."/>
            <person name="de Melo N.F."/>
            <person name="da Silva R.H."/>
            <person name="de Melo A.L.T.M."/>
            <person name="Pandolfi V."/>
            <person name="Bustamante F.O."/>
            <person name="Brasileiro-Vidal A.C."/>
            <person name="Benko-Iseppon A.M."/>
        </authorList>
    </citation>
    <scope>NUCLEOTIDE SEQUENCE [LARGE SCALE GENOMIC DNA]</scope>
    <source>
        <tissue evidence="12">Leaves</tissue>
    </source>
</reference>
<organism evidence="12 13">
    <name type="scientific">Stylosanthes scabra</name>
    <dbReference type="NCBI Taxonomy" id="79078"/>
    <lineage>
        <taxon>Eukaryota</taxon>
        <taxon>Viridiplantae</taxon>
        <taxon>Streptophyta</taxon>
        <taxon>Embryophyta</taxon>
        <taxon>Tracheophyta</taxon>
        <taxon>Spermatophyta</taxon>
        <taxon>Magnoliopsida</taxon>
        <taxon>eudicotyledons</taxon>
        <taxon>Gunneridae</taxon>
        <taxon>Pentapetalae</taxon>
        <taxon>rosids</taxon>
        <taxon>fabids</taxon>
        <taxon>Fabales</taxon>
        <taxon>Fabaceae</taxon>
        <taxon>Papilionoideae</taxon>
        <taxon>50 kb inversion clade</taxon>
        <taxon>dalbergioids sensu lato</taxon>
        <taxon>Dalbergieae</taxon>
        <taxon>Pterocarpus clade</taxon>
        <taxon>Stylosanthes</taxon>
    </lineage>
</organism>
<gene>
    <name evidence="12" type="ORF">PIB30_074583</name>
</gene>
<feature type="domain" description="Plant heme peroxidase family profile" evidence="11">
    <location>
        <begin position="23"/>
        <end position="109"/>
    </location>
</feature>
<evidence type="ECO:0000313" key="12">
    <source>
        <dbReference type="EMBL" id="MED6175023.1"/>
    </source>
</evidence>
<evidence type="ECO:0000259" key="11">
    <source>
        <dbReference type="PROSITE" id="PS50873"/>
    </source>
</evidence>
<evidence type="ECO:0000256" key="3">
    <source>
        <dbReference type="ARBA" id="ARBA00001970"/>
    </source>
</evidence>
<evidence type="ECO:0000256" key="4">
    <source>
        <dbReference type="ARBA" id="ARBA00012313"/>
    </source>
</evidence>
<accession>A0ABU6VT29</accession>
<protein>
    <recommendedName>
        <fullName evidence="4">peroxidase</fullName>
        <ecNumber evidence="4">1.11.1.7</ecNumber>
    </recommendedName>
</protein>
<dbReference type="Pfam" id="PF00141">
    <property type="entry name" value="peroxidase"/>
    <property type="match status" value="1"/>
</dbReference>
<dbReference type="Proteomes" id="UP001341840">
    <property type="component" value="Unassembled WGS sequence"/>
</dbReference>